<dbReference type="InterPro" id="IPR008144">
    <property type="entry name" value="Guanylate_kin-like_dom"/>
</dbReference>
<keyword evidence="14" id="KW-1185">Reference proteome</keyword>
<dbReference type="PROSITE" id="PS50052">
    <property type="entry name" value="GUANYLATE_KINASE_2"/>
    <property type="match status" value="1"/>
</dbReference>
<evidence type="ECO:0000256" key="6">
    <source>
        <dbReference type="ARBA" id="ARBA00022741"/>
    </source>
</evidence>
<keyword evidence="8 11" id="KW-0067">ATP-binding</keyword>
<keyword evidence="7 11" id="KW-0418">Kinase</keyword>
<protein>
    <recommendedName>
        <fullName evidence="4 11">Guanylate kinase</fullName>
        <ecNumber evidence="3 11">2.7.4.8</ecNumber>
    </recommendedName>
    <alternativeName>
        <fullName evidence="9 11">GMP kinase</fullName>
    </alternativeName>
</protein>
<dbReference type="OrthoDB" id="9808150at2"/>
<dbReference type="SUPFAM" id="SSF52540">
    <property type="entry name" value="P-loop containing nucleoside triphosphate hydrolases"/>
    <property type="match status" value="1"/>
</dbReference>
<dbReference type="NCBIfam" id="TIGR03263">
    <property type="entry name" value="guanyl_kin"/>
    <property type="match status" value="1"/>
</dbReference>
<dbReference type="AlphaFoldDB" id="A0A2T0ZWE8"/>
<dbReference type="InterPro" id="IPR027417">
    <property type="entry name" value="P-loop_NTPase"/>
</dbReference>
<dbReference type="Gene3D" id="3.40.50.300">
    <property type="entry name" value="P-loop containing nucleotide triphosphate hydrolases"/>
    <property type="match status" value="1"/>
</dbReference>
<evidence type="ECO:0000256" key="9">
    <source>
        <dbReference type="ARBA" id="ARBA00030128"/>
    </source>
</evidence>
<dbReference type="GO" id="GO:0005829">
    <property type="term" value="C:cytosol"/>
    <property type="evidence" value="ECO:0007669"/>
    <property type="project" value="TreeGrafter"/>
</dbReference>
<dbReference type="PROSITE" id="PS00856">
    <property type="entry name" value="GUANYLATE_KINASE_1"/>
    <property type="match status" value="1"/>
</dbReference>
<proteinExistence type="inferred from homology"/>
<dbReference type="Gene3D" id="3.30.63.10">
    <property type="entry name" value="Guanylate Kinase phosphate binding domain"/>
    <property type="match status" value="1"/>
</dbReference>
<comment type="caution">
    <text evidence="13">The sequence shown here is derived from an EMBL/GenBank/DDBJ whole genome shotgun (WGS) entry which is preliminary data.</text>
</comment>
<evidence type="ECO:0000313" key="14">
    <source>
        <dbReference type="Proteomes" id="UP000237752"/>
    </source>
</evidence>
<evidence type="ECO:0000256" key="1">
    <source>
        <dbReference type="ARBA" id="ARBA00003531"/>
    </source>
</evidence>
<keyword evidence="5 11" id="KW-0808">Transferase</keyword>
<evidence type="ECO:0000256" key="3">
    <source>
        <dbReference type="ARBA" id="ARBA00012961"/>
    </source>
</evidence>
<evidence type="ECO:0000256" key="11">
    <source>
        <dbReference type="HAMAP-Rule" id="MF_00328"/>
    </source>
</evidence>
<comment type="subcellular location">
    <subcellularLocation>
        <location evidence="11">Cytoplasm</location>
    </subcellularLocation>
</comment>
<evidence type="ECO:0000256" key="2">
    <source>
        <dbReference type="ARBA" id="ARBA00005790"/>
    </source>
</evidence>
<evidence type="ECO:0000256" key="4">
    <source>
        <dbReference type="ARBA" id="ARBA00016296"/>
    </source>
</evidence>
<gene>
    <name evidence="11" type="primary">gmk</name>
    <name evidence="13" type="ORF">CLV47_11581</name>
</gene>
<sequence>MHTSGRLVVLTGPSGVGKGSVMAKMRTLLSSATGPAPHDHASVGTIGDMPVWLSVSATTRRPRPGEVHGRHYYFLSDAEFDALVERGELLEWAAFAGNRYGTPRAPVESRLAEGGSVLLEIELAGARQVKAAMPEALMVFLAPPSRDELRRRLIGRGTEDDDAVQARLAQADVEISAADEFDVTIVNDDVTQAALRLVDLIAGH</sequence>
<dbReference type="FunFam" id="3.30.63.10:FF:000002">
    <property type="entry name" value="Guanylate kinase 1"/>
    <property type="match status" value="1"/>
</dbReference>
<accession>A0A2T0ZWE8</accession>
<name>A0A2T0ZWE8_9ACTN</name>
<dbReference type="PANTHER" id="PTHR23117:SF13">
    <property type="entry name" value="GUANYLATE KINASE"/>
    <property type="match status" value="1"/>
</dbReference>
<dbReference type="Pfam" id="PF00625">
    <property type="entry name" value="Guanylate_kin"/>
    <property type="match status" value="1"/>
</dbReference>
<dbReference type="GO" id="GO:0004385">
    <property type="term" value="F:GMP kinase activity"/>
    <property type="evidence" value="ECO:0007669"/>
    <property type="project" value="UniProtKB-UniRule"/>
</dbReference>
<dbReference type="EC" id="2.7.4.8" evidence="3 11"/>
<dbReference type="InterPro" id="IPR020590">
    <property type="entry name" value="Guanylate_kinase_CS"/>
</dbReference>
<reference evidence="13 14" key="1">
    <citation type="submission" date="2018-03" db="EMBL/GenBank/DDBJ databases">
        <title>Genomic Encyclopedia of Archaeal and Bacterial Type Strains, Phase II (KMG-II): from individual species to whole genera.</title>
        <authorList>
            <person name="Goeker M."/>
        </authorList>
    </citation>
    <scope>NUCLEOTIDE SEQUENCE [LARGE SCALE GENOMIC DNA]</scope>
    <source>
        <strain evidence="13 14">DSM 100065</strain>
    </source>
</reference>
<keyword evidence="6 11" id="KW-0547">Nucleotide-binding</keyword>
<keyword evidence="11" id="KW-0963">Cytoplasm</keyword>
<comment type="catalytic activity">
    <reaction evidence="10 11">
        <text>GMP + ATP = GDP + ADP</text>
        <dbReference type="Rhea" id="RHEA:20780"/>
        <dbReference type="ChEBI" id="CHEBI:30616"/>
        <dbReference type="ChEBI" id="CHEBI:58115"/>
        <dbReference type="ChEBI" id="CHEBI:58189"/>
        <dbReference type="ChEBI" id="CHEBI:456216"/>
        <dbReference type="EC" id="2.7.4.8"/>
    </reaction>
</comment>
<evidence type="ECO:0000256" key="5">
    <source>
        <dbReference type="ARBA" id="ARBA00022679"/>
    </source>
</evidence>
<dbReference type="PANTHER" id="PTHR23117">
    <property type="entry name" value="GUANYLATE KINASE-RELATED"/>
    <property type="match status" value="1"/>
</dbReference>
<dbReference type="CDD" id="cd00071">
    <property type="entry name" value="GMPK"/>
    <property type="match status" value="1"/>
</dbReference>
<comment type="function">
    <text evidence="1 11">Essential for recycling GMP and indirectly, cGMP.</text>
</comment>
<dbReference type="GO" id="GO:0005524">
    <property type="term" value="F:ATP binding"/>
    <property type="evidence" value="ECO:0007669"/>
    <property type="project" value="UniProtKB-UniRule"/>
</dbReference>
<feature type="domain" description="Guanylate kinase-like" evidence="12">
    <location>
        <begin position="5"/>
        <end position="202"/>
    </location>
</feature>
<dbReference type="InterPro" id="IPR017665">
    <property type="entry name" value="Guanylate_kinase"/>
</dbReference>
<evidence type="ECO:0000256" key="7">
    <source>
        <dbReference type="ARBA" id="ARBA00022777"/>
    </source>
</evidence>
<dbReference type="Proteomes" id="UP000237752">
    <property type="component" value="Unassembled WGS sequence"/>
</dbReference>
<comment type="similarity">
    <text evidence="2 11">Belongs to the guanylate kinase family.</text>
</comment>
<feature type="binding site" evidence="11">
    <location>
        <begin position="12"/>
        <end position="19"/>
    </location>
    <ligand>
        <name>ATP</name>
        <dbReference type="ChEBI" id="CHEBI:30616"/>
    </ligand>
</feature>
<dbReference type="EMBL" id="PVUE01000015">
    <property type="protein sequence ID" value="PRZ40653.1"/>
    <property type="molecule type" value="Genomic_DNA"/>
</dbReference>
<evidence type="ECO:0000256" key="10">
    <source>
        <dbReference type="ARBA" id="ARBA00048594"/>
    </source>
</evidence>
<dbReference type="SMART" id="SM00072">
    <property type="entry name" value="GuKc"/>
    <property type="match status" value="1"/>
</dbReference>
<evidence type="ECO:0000256" key="8">
    <source>
        <dbReference type="ARBA" id="ARBA00022840"/>
    </source>
</evidence>
<organism evidence="13 14">
    <name type="scientific">Antricoccus suffuscus</name>
    <dbReference type="NCBI Taxonomy" id="1629062"/>
    <lineage>
        <taxon>Bacteria</taxon>
        <taxon>Bacillati</taxon>
        <taxon>Actinomycetota</taxon>
        <taxon>Actinomycetes</taxon>
        <taxon>Geodermatophilales</taxon>
        <taxon>Antricoccaceae</taxon>
        <taxon>Antricoccus</taxon>
    </lineage>
</organism>
<dbReference type="HAMAP" id="MF_00328">
    <property type="entry name" value="Guanylate_kinase"/>
    <property type="match status" value="1"/>
</dbReference>
<evidence type="ECO:0000259" key="12">
    <source>
        <dbReference type="PROSITE" id="PS50052"/>
    </source>
</evidence>
<dbReference type="InterPro" id="IPR008145">
    <property type="entry name" value="GK/Ca_channel_bsu"/>
</dbReference>
<dbReference type="RefSeq" id="WP_106350071.1">
    <property type="nucleotide sequence ID" value="NZ_PVUE01000015.1"/>
</dbReference>
<evidence type="ECO:0000313" key="13">
    <source>
        <dbReference type="EMBL" id="PRZ40653.1"/>
    </source>
</evidence>